<evidence type="ECO:0000313" key="2">
    <source>
        <dbReference type="EMBL" id="QNL43940.1"/>
    </source>
</evidence>
<gene>
    <name evidence="2" type="ORF">H8790_10855</name>
</gene>
<keyword evidence="3" id="KW-1185">Reference proteome</keyword>
<dbReference type="RefSeq" id="WP_187332520.1">
    <property type="nucleotide sequence ID" value="NZ_CP060490.1"/>
</dbReference>
<dbReference type="AlphaFoldDB" id="A0A7G9B309"/>
<dbReference type="InterPro" id="IPR025659">
    <property type="entry name" value="Tubby-like_C"/>
</dbReference>
<dbReference type="Pfam" id="PF04525">
    <property type="entry name" value="LOR"/>
    <property type="match status" value="1"/>
</dbReference>
<dbReference type="Gene3D" id="2.40.160.200">
    <property type="entry name" value="LURP1-related"/>
    <property type="match status" value="1"/>
</dbReference>
<sequence>MKLLFRQRFFSWFDSYDIYDEQGRVVFTVEGQLAWGHCLHVLDGIGTHVGTVRERVLTLLPKFELYLGETYVGCIEKEFSLFHPRFDIDCKGWQIDGDFMEWDYAITDSGGREVARISKELFHLTDTYVIDVADTQDMLCVLMVVLAIDAEKCSRN</sequence>
<dbReference type="SUPFAM" id="SSF54518">
    <property type="entry name" value="Tubby C-terminal domain-like"/>
    <property type="match status" value="1"/>
</dbReference>
<dbReference type="InterPro" id="IPR038595">
    <property type="entry name" value="LOR_sf"/>
</dbReference>
<dbReference type="InterPro" id="IPR007612">
    <property type="entry name" value="LOR"/>
</dbReference>
<dbReference type="KEGG" id="ohi:H8790_10855"/>
<name>A0A7G9B309_9FIRM</name>
<dbReference type="EMBL" id="CP060490">
    <property type="protein sequence ID" value="QNL43940.1"/>
    <property type="molecule type" value="Genomic_DNA"/>
</dbReference>
<organism evidence="2 3">
    <name type="scientific">Oscillibacter hominis</name>
    <dbReference type="NCBI Taxonomy" id="2763056"/>
    <lineage>
        <taxon>Bacteria</taxon>
        <taxon>Bacillati</taxon>
        <taxon>Bacillota</taxon>
        <taxon>Clostridia</taxon>
        <taxon>Eubacteriales</taxon>
        <taxon>Oscillospiraceae</taxon>
        <taxon>Oscillibacter</taxon>
    </lineage>
</organism>
<reference evidence="2 3" key="1">
    <citation type="submission" date="2020-08" db="EMBL/GenBank/DDBJ databases">
        <authorList>
            <person name="Liu C."/>
            <person name="Sun Q."/>
        </authorList>
    </citation>
    <scope>NUCLEOTIDE SEQUENCE [LARGE SCALE GENOMIC DNA]</scope>
    <source>
        <strain evidence="2 3">NSJ-62</strain>
    </source>
</reference>
<comment type="similarity">
    <text evidence="1">Belongs to the LOR family.</text>
</comment>
<evidence type="ECO:0000256" key="1">
    <source>
        <dbReference type="ARBA" id="ARBA00005437"/>
    </source>
</evidence>
<protein>
    <submittedName>
        <fullName evidence="2">LURP-one-related family protein</fullName>
    </submittedName>
</protein>
<accession>A0A7G9B309</accession>
<dbReference type="Proteomes" id="UP000515960">
    <property type="component" value="Chromosome"/>
</dbReference>
<evidence type="ECO:0000313" key="3">
    <source>
        <dbReference type="Proteomes" id="UP000515960"/>
    </source>
</evidence>
<proteinExistence type="inferred from homology"/>